<dbReference type="GO" id="GO:0005737">
    <property type="term" value="C:cytoplasm"/>
    <property type="evidence" value="ECO:0007669"/>
    <property type="project" value="TreeGrafter"/>
</dbReference>
<evidence type="ECO:0000259" key="3">
    <source>
        <dbReference type="PROSITE" id="PS51186"/>
    </source>
</evidence>
<dbReference type="RefSeq" id="WP_086950740.1">
    <property type="nucleotide sequence ID" value="NZ_FWFD01000007.1"/>
</dbReference>
<dbReference type="GO" id="GO:0008080">
    <property type="term" value="F:N-acetyltransferase activity"/>
    <property type="evidence" value="ECO:0007669"/>
    <property type="project" value="InterPro"/>
</dbReference>
<evidence type="ECO:0000313" key="5">
    <source>
        <dbReference type="Proteomes" id="UP000195918"/>
    </source>
</evidence>
<dbReference type="InterPro" id="IPR000182">
    <property type="entry name" value="GNAT_dom"/>
</dbReference>
<dbReference type="OrthoDB" id="9775804at2"/>
<evidence type="ECO:0000313" key="4">
    <source>
        <dbReference type="EMBL" id="SLM85100.1"/>
    </source>
</evidence>
<dbReference type="CDD" id="cd04301">
    <property type="entry name" value="NAT_SF"/>
    <property type="match status" value="1"/>
</dbReference>
<protein>
    <submittedName>
        <fullName evidence="4">Ribosomal-protein-alanine acetyltransferase</fullName>
        <ecNumber evidence="4">2.3.1.128</ecNumber>
    </submittedName>
</protein>
<accession>A0A1X6WLG2</accession>
<dbReference type="AlphaFoldDB" id="A0A1X6WLG2"/>
<dbReference type="Gene3D" id="3.40.630.30">
    <property type="match status" value="1"/>
</dbReference>
<name>A0A1X6WLG2_9ENTE</name>
<proteinExistence type="predicted"/>
<dbReference type="SUPFAM" id="SSF55729">
    <property type="entry name" value="Acyl-CoA N-acyltransferases (Nat)"/>
    <property type="match status" value="1"/>
</dbReference>
<evidence type="ECO:0000256" key="2">
    <source>
        <dbReference type="ARBA" id="ARBA00023315"/>
    </source>
</evidence>
<evidence type="ECO:0000256" key="1">
    <source>
        <dbReference type="ARBA" id="ARBA00022679"/>
    </source>
</evidence>
<dbReference type="PROSITE" id="PS51186">
    <property type="entry name" value="GNAT"/>
    <property type="match status" value="1"/>
</dbReference>
<dbReference type="InterPro" id="IPR016181">
    <property type="entry name" value="Acyl_CoA_acyltransferase"/>
</dbReference>
<reference evidence="5" key="1">
    <citation type="submission" date="2017-02" db="EMBL/GenBank/DDBJ databases">
        <authorList>
            <person name="Dridi B."/>
        </authorList>
    </citation>
    <scope>NUCLEOTIDE SEQUENCE [LARGE SCALE GENOMIC DNA]</scope>
    <source>
        <strain evidence="5">bH819</strain>
    </source>
</reference>
<dbReference type="EMBL" id="FWFD01000007">
    <property type="protein sequence ID" value="SLM85100.1"/>
    <property type="molecule type" value="Genomic_DNA"/>
</dbReference>
<keyword evidence="1 4" id="KW-0808">Transferase</keyword>
<feature type="domain" description="N-acetyltransferase" evidence="3">
    <location>
        <begin position="1"/>
        <end position="135"/>
    </location>
</feature>
<organism evidence="4 5">
    <name type="scientific">Vagococcus fluvialis bH819</name>
    <dbReference type="NCBI Taxonomy" id="1255619"/>
    <lineage>
        <taxon>Bacteria</taxon>
        <taxon>Bacillati</taxon>
        <taxon>Bacillota</taxon>
        <taxon>Bacilli</taxon>
        <taxon>Lactobacillales</taxon>
        <taxon>Enterococcaceae</taxon>
        <taxon>Vagococcus</taxon>
    </lineage>
</organism>
<dbReference type="EC" id="2.3.1.128" evidence="4"/>
<dbReference type="Proteomes" id="UP000195918">
    <property type="component" value="Unassembled WGS sequence"/>
</dbReference>
<sequence>MEIIKEIPSLSGYQTLCSAVGWAEVMNFEAAELSLKHSIFGITIKENEKIIGMGRIIGDGAIYFYIQDIVVHPDYQKQGIGHLIMRELMDYLKENAPDKAFVGLFASEGNESFYKKYTFKDYSPNMTGMFTVIER</sequence>
<keyword evidence="5" id="KW-1185">Reference proteome</keyword>
<dbReference type="InterPro" id="IPR045039">
    <property type="entry name" value="NSI-like"/>
</dbReference>
<dbReference type="PANTHER" id="PTHR43626">
    <property type="entry name" value="ACYL-COA N-ACYLTRANSFERASE"/>
    <property type="match status" value="1"/>
</dbReference>
<gene>
    <name evidence="4" type="ORF">FM121_03315</name>
</gene>
<keyword evidence="2 4" id="KW-0012">Acyltransferase</keyword>
<dbReference type="PANTHER" id="PTHR43626:SF4">
    <property type="entry name" value="GCN5-RELATED N-ACETYLTRANSFERASE 2, CHLOROPLASTIC"/>
    <property type="match status" value="1"/>
</dbReference>
<dbReference type="Pfam" id="PF13673">
    <property type="entry name" value="Acetyltransf_10"/>
    <property type="match status" value="1"/>
</dbReference>